<reference evidence="1" key="1">
    <citation type="journal article" date="2020" name="Stud. Mycol.">
        <title>101 Dothideomycetes genomes: a test case for predicting lifestyles and emergence of pathogens.</title>
        <authorList>
            <person name="Haridas S."/>
            <person name="Albert R."/>
            <person name="Binder M."/>
            <person name="Bloem J."/>
            <person name="Labutti K."/>
            <person name="Salamov A."/>
            <person name="Andreopoulos B."/>
            <person name="Baker S."/>
            <person name="Barry K."/>
            <person name="Bills G."/>
            <person name="Bluhm B."/>
            <person name="Cannon C."/>
            <person name="Castanera R."/>
            <person name="Culley D."/>
            <person name="Daum C."/>
            <person name="Ezra D."/>
            <person name="Gonzalez J."/>
            <person name="Henrissat B."/>
            <person name="Kuo A."/>
            <person name="Liang C."/>
            <person name="Lipzen A."/>
            <person name="Lutzoni F."/>
            <person name="Magnuson J."/>
            <person name="Mondo S."/>
            <person name="Nolan M."/>
            <person name="Ohm R."/>
            <person name="Pangilinan J."/>
            <person name="Park H.-J."/>
            <person name="Ramirez L."/>
            <person name="Alfaro M."/>
            <person name="Sun H."/>
            <person name="Tritt A."/>
            <person name="Yoshinaga Y."/>
            <person name="Zwiers L.-H."/>
            <person name="Turgeon B."/>
            <person name="Goodwin S."/>
            <person name="Spatafora J."/>
            <person name="Crous P."/>
            <person name="Grigoriev I."/>
        </authorList>
    </citation>
    <scope>NUCLEOTIDE SEQUENCE</scope>
    <source>
        <strain evidence="1">CBS 122368</strain>
    </source>
</reference>
<dbReference type="PANTHER" id="PTHR10622:SF10">
    <property type="entry name" value="HET DOMAIN-CONTAINING PROTEIN"/>
    <property type="match status" value="1"/>
</dbReference>
<dbReference type="Proteomes" id="UP000800094">
    <property type="component" value="Unassembled WGS sequence"/>
</dbReference>
<gene>
    <name evidence="1" type="ORF">BU26DRAFT_546487</name>
</gene>
<sequence length="122" mass="14009">MEFYNQNWVWIGTKASKVDAVKWISSIERNYLLDQETIKEVKSATVFSWVSKRETSRSENIAYCLLGLVDVNMPQCFMEKEIRPFTVFSSRYSNGQTIIPLSHRSAVQKEDPDASICAGFDT</sequence>
<dbReference type="EMBL" id="ML987189">
    <property type="protein sequence ID" value="KAF2257433.1"/>
    <property type="molecule type" value="Genomic_DNA"/>
</dbReference>
<accession>A0A6A6J7K9</accession>
<dbReference type="AlphaFoldDB" id="A0A6A6J7K9"/>
<evidence type="ECO:0008006" key="3">
    <source>
        <dbReference type="Google" id="ProtNLM"/>
    </source>
</evidence>
<dbReference type="RefSeq" id="XP_033692437.1">
    <property type="nucleotide sequence ID" value="XM_033831842.1"/>
</dbReference>
<name>A0A6A6J7K9_9PLEO</name>
<proteinExistence type="predicted"/>
<dbReference type="OrthoDB" id="674604at2759"/>
<protein>
    <recommendedName>
        <fullName evidence="3">Heterokaryon incompatibility domain-containing protein</fullName>
    </recommendedName>
</protein>
<evidence type="ECO:0000313" key="2">
    <source>
        <dbReference type="Proteomes" id="UP000800094"/>
    </source>
</evidence>
<dbReference type="GeneID" id="54585172"/>
<keyword evidence="2" id="KW-1185">Reference proteome</keyword>
<organism evidence="1 2">
    <name type="scientific">Trematosphaeria pertusa</name>
    <dbReference type="NCBI Taxonomy" id="390896"/>
    <lineage>
        <taxon>Eukaryota</taxon>
        <taxon>Fungi</taxon>
        <taxon>Dikarya</taxon>
        <taxon>Ascomycota</taxon>
        <taxon>Pezizomycotina</taxon>
        <taxon>Dothideomycetes</taxon>
        <taxon>Pleosporomycetidae</taxon>
        <taxon>Pleosporales</taxon>
        <taxon>Massarineae</taxon>
        <taxon>Trematosphaeriaceae</taxon>
        <taxon>Trematosphaeria</taxon>
    </lineage>
</organism>
<evidence type="ECO:0000313" key="1">
    <source>
        <dbReference type="EMBL" id="KAF2257433.1"/>
    </source>
</evidence>
<dbReference type="PANTHER" id="PTHR10622">
    <property type="entry name" value="HET DOMAIN-CONTAINING PROTEIN"/>
    <property type="match status" value="1"/>
</dbReference>